<evidence type="ECO:0000313" key="1">
    <source>
        <dbReference type="EMBL" id="KAI8000141.1"/>
    </source>
</evidence>
<protein>
    <submittedName>
        <fullName evidence="1">Uncharacterized protein</fullName>
    </submittedName>
</protein>
<reference evidence="1 2" key="1">
    <citation type="journal article" date="2022" name="Plant J.">
        <title>Chromosome-level genome of Camellia lanceoleosa provides a valuable resource for understanding genome evolution and self-incompatibility.</title>
        <authorList>
            <person name="Gong W."/>
            <person name="Xiao S."/>
            <person name="Wang L."/>
            <person name="Liao Z."/>
            <person name="Chang Y."/>
            <person name="Mo W."/>
            <person name="Hu G."/>
            <person name="Li W."/>
            <person name="Zhao G."/>
            <person name="Zhu H."/>
            <person name="Hu X."/>
            <person name="Ji K."/>
            <person name="Xiang X."/>
            <person name="Song Q."/>
            <person name="Yuan D."/>
            <person name="Jin S."/>
            <person name="Zhang L."/>
        </authorList>
    </citation>
    <scope>NUCLEOTIDE SEQUENCE [LARGE SCALE GENOMIC DNA]</scope>
    <source>
        <strain evidence="1">SQ_2022a</strain>
    </source>
</reference>
<dbReference type="Proteomes" id="UP001060215">
    <property type="component" value="Chromosome 8"/>
</dbReference>
<dbReference type="EMBL" id="CM045765">
    <property type="protein sequence ID" value="KAI8000141.1"/>
    <property type="molecule type" value="Genomic_DNA"/>
</dbReference>
<keyword evidence="2" id="KW-1185">Reference proteome</keyword>
<organism evidence="1 2">
    <name type="scientific">Camellia lanceoleosa</name>
    <dbReference type="NCBI Taxonomy" id="1840588"/>
    <lineage>
        <taxon>Eukaryota</taxon>
        <taxon>Viridiplantae</taxon>
        <taxon>Streptophyta</taxon>
        <taxon>Embryophyta</taxon>
        <taxon>Tracheophyta</taxon>
        <taxon>Spermatophyta</taxon>
        <taxon>Magnoliopsida</taxon>
        <taxon>eudicotyledons</taxon>
        <taxon>Gunneridae</taxon>
        <taxon>Pentapetalae</taxon>
        <taxon>asterids</taxon>
        <taxon>Ericales</taxon>
        <taxon>Theaceae</taxon>
        <taxon>Camellia</taxon>
    </lineage>
</organism>
<accession>A0ACC0GJ91</accession>
<gene>
    <name evidence="1" type="ORF">LOK49_LG09G01232</name>
</gene>
<evidence type="ECO:0000313" key="2">
    <source>
        <dbReference type="Proteomes" id="UP001060215"/>
    </source>
</evidence>
<sequence>MMTASVGGSLSLSWWVALSPSPSVLHSIAVQICRCSIIMYNQIFNHKGETLMMIKKFKFYKFFFVIIGYR</sequence>
<proteinExistence type="predicted"/>
<comment type="caution">
    <text evidence="1">The sequence shown here is derived from an EMBL/GenBank/DDBJ whole genome shotgun (WGS) entry which is preliminary data.</text>
</comment>
<name>A0ACC0GJ91_9ERIC</name>